<proteinExistence type="predicted"/>
<dbReference type="AlphaFoldDB" id="A0A9P6E490"/>
<gene>
    <name evidence="1" type="ORF">CPB83DRAFT_777290</name>
</gene>
<feature type="non-terminal residue" evidence="1">
    <location>
        <position position="1"/>
    </location>
</feature>
<protein>
    <submittedName>
        <fullName evidence="1">Uncharacterized protein</fullName>
    </submittedName>
</protein>
<evidence type="ECO:0000313" key="2">
    <source>
        <dbReference type="Proteomes" id="UP000807306"/>
    </source>
</evidence>
<accession>A0A9P6E490</accession>
<evidence type="ECO:0000313" key="1">
    <source>
        <dbReference type="EMBL" id="KAF9522281.1"/>
    </source>
</evidence>
<dbReference type="EMBL" id="MU157952">
    <property type="protein sequence ID" value="KAF9522281.1"/>
    <property type="molecule type" value="Genomic_DNA"/>
</dbReference>
<dbReference type="Proteomes" id="UP000807306">
    <property type="component" value="Unassembled WGS sequence"/>
</dbReference>
<name>A0A9P6E490_9AGAR</name>
<comment type="caution">
    <text evidence="1">The sequence shown here is derived from an EMBL/GenBank/DDBJ whole genome shotgun (WGS) entry which is preliminary data.</text>
</comment>
<organism evidence="1 2">
    <name type="scientific">Crepidotus variabilis</name>
    <dbReference type="NCBI Taxonomy" id="179855"/>
    <lineage>
        <taxon>Eukaryota</taxon>
        <taxon>Fungi</taxon>
        <taxon>Dikarya</taxon>
        <taxon>Basidiomycota</taxon>
        <taxon>Agaricomycotina</taxon>
        <taxon>Agaricomycetes</taxon>
        <taxon>Agaricomycetidae</taxon>
        <taxon>Agaricales</taxon>
        <taxon>Agaricineae</taxon>
        <taxon>Crepidotaceae</taxon>
        <taxon>Crepidotus</taxon>
    </lineage>
</organism>
<sequence length="77" mass="8722">YTPARHQAVIALRCATSHRPANYVNDPLYRQEVQLLRPSTVIPSASTVGRDINRLYLEGSKNVKKYFSVSALFLLVF</sequence>
<keyword evidence="2" id="KW-1185">Reference proteome</keyword>
<reference evidence="1" key="1">
    <citation type="submission" date="2020-11" db="EMBL/GenBank/DDBJ databases">
        <authorList>
            <consortium name="DOE Joint Genome Institute"/>
            <person name="Ahrendt S."/>
            <person name="Riley R."/>
            <person name="Andreopoulos W."/>
            <person name="Labutti K."/>
            <person name="Pangilinan J."/>
            <person name="Ruiz-Duenas F.J."/>
            <person name="Barrasa J.M."/>
            <person name="Sanchez-Garcia M."/>
            <person name="Camarero S."/>
            <person name="Miyauchi S."/>
            <person name="Serrano A."/>
            <person name="Linde D."/>
            <person name="Babiker R."/>
            <person name="Drula E."/>
            <person name="Ayuso-Fernandez I."/>
            <person name="Pacheco R."/>
            <person name="Padilla G."/>
            <person name="Ferreira P."/>
            <person name="Barriuso J."/>
            <person name="Kellner H."/>
            <person name="Castanera R."/>
            <person name="Alfaro M."/>
            <person name="Ramirez L."/>
            <person name="Pisabarro A.G."/>
            <person name="Kuo A."/>
            <person name="Tritt A."/>
            <person name="Lipzen A."/>
            <person name="He G."/>
            <person name="Yan M."/>
            <person name="Ng V."/>
            <person name="Cullen D."/>
            <person name="Martin F."/>
            <person name="Rosso M.-N."/>
            <person name="Henrissat B."/>
            <person name="Hibbett D."/>
            <person name="Martinez A.T."/>
            <person name="Grigoriev I.V."/>
        </authorList>
    </citation>
    <scope>NUCLEOTIDE SEQUENCE</scope>
    <source>
        <strain evidence="1">CBS 506.95</strain>
    </source>
</reference>
<dbReference type="OrthoDB" id="2794314at2759"/>